<dbReference type="InterPro" id="IPR046818">
    <property type="entry name" value="MmeI_C"/>
</dbReference>
<evidence type="ECO:0000259" key="10">
    <source>
        <dbReference type="Pfam" id="PF20473"/>
    </source>
</evidence>
<dbReference type="EC" id="2.1.1.72" evidence="1"/>
<organism evidence="11 12">
    <name type="scientific">Hydrogenophaga defluvii</name>
    <dbReference type="NCBI Taxonomy" id="249410"/>
    <lineage>
        <taxon>Bacteria</taxon>
        <taxon>Pseudomonadati</taxon>
        <taxon>Pseudomonadota</taxon>
        <taxon>Betaproteobacteria</taxon>
        <taxon>Burkholderiales</taxon>
        <taxon>Comamonadaceae</taxon>
        <taxon>Hydrogenophaga</taxon>
    </lineage>
</organism>
<feature type="domain" description="MmeI-like helicase spacer" evidence="7">
    <location>
        <begin position="180"/>
        <end position="257"/>
    </location>
</feature>
<evidence type="ECO:0000256" key="5">
    <source>
        <dbReference type="SAM" id="MobiDB-lite"/>
    </source>
</evidence>
<evidence type="ECO:0000256" key="4">
    <source>
        <dbReference type="ARBA" id="ARBA00047942"/>
    </source>
</evidence>
<feature type="region of interest" description="Disordered" evidence="5">
    <location>
        <begin position="303"/>
        <end position="328"/>
    </location>
</feature>
<name>A0ABW2SFK1_9BURK</name>
<dbReference type="Pfam" id="PF20473">
    <property type="entry name" value="MmeI_Mtase"/>
    <property type="match status" value="1"/>
</dbReference>
<dbReference type="InterPro" id="IPR029063">
    <property type="entry name" value="SAM-dependent_MTases_sf"/>
</dbReference>
<dbReference type="RefSeq" id="WP_382203098.1">
    <property type="nucleotide sequence ID" value="NZ_JBHTBZ010000062.1"/>
</dbReference>
<evidence type="ECO:0000313" key="11">
    <source>
        <dbReference type="EMBL" id="MFC7462308.1"/>
    </source>
</evidence>
<dbReference type="Gene3D" id="3.40.50.150">
    <property type="entry name" value="Vaccinia Virus protein VP39"/>
    <property type="match status" value="1"/>
</dbReference>
<proteinExistence type="predicted"/>
<dbReference type="Proteomes" id="UP001596457">
    <property type="component" value="Unassembled WGS sequence"/>
</dbReference>
<evidence type="ECO:0000259" key="8">
    <source>
        <dbReference type="Pfam" id="PF20466"/>
    </source>
</evidence>
<dbReference type="InterPro" id="IPR050953">
    <property type="entry name" value="N4_N6_ade-DNA_methylase"/>
</dbReference>
<dbReference type="PANTHER" id="PTHR33841">
    <property type="entry name" value="DNA METHYLTRANSFERASE YEEA-RELATED"/>
    <property type="match status" value="1"/>
</dbReference>
<evidence type="ECO:0000313" key="12">
    <source>
        <dbReference type="Proteomes" id="UP001596457"/>
    </source>
</evidence>
<feature type="domain" description="MmeI-like target recognition" evidence="8">
    <location>
        <begin position="644"/>
        <end position="847"/>
    </location>
</feature>
<evidence type="ECO:0000256" key="3">
    <source>
        <dbReference type="ARBA" id="ARBA00022679"/>
    </source>
</evidence>
<dbReference type="InterPro" id="IPR046819">
    <property type="entry name" value="MmeI_hel"/>
</dbReference>
<dbReference type="InterPro" id="IPR046817">
    <property type="entry name" value="MmeI_N"/>
</dbReference>
<dbReference type="SUPFAM" id="SSF53335">
    <property type="entry name" value="S-adenosyl-L-methionine-dependent methyltransferases"/>
    <property type="match status" value="1"/>
</dbReference>
<dbReference type="Pfam" id="PF20465">
    <property type="entry name" value="MmeI_hel"/>
    <property type="match status" value="1"/>
</dbReference>
<dbReference type="Pfam" id="PF20464">
    <property type="entry name" value="MmeI_N"/>
    <property type="match status" value="1"/>
</dbReference>
<dbReference type="InterPro" id="IPR046820">
    <property type="entry name" value="MmeI_TRD"/>
</dbReference>
<evidence type="ECO:0000259" key="7">
    <source>
        <dbReference type="Pfam" id="PF20465"/>
    </source>
</evidence>
<dbReference type="EMBL" id="JBHTBZ010000062">
    <property type="protein sequence ID" value="MFC7462308.1"/>
    <property type="molecule type" value="Genomic_DNA"/>
</dbReference>
<dbReference type="Pfam" id="PF20466">
    <property type="entry name" value="MmeI_TRD"/>
    <property type="match status" value="1"/>
</dbReference>
<keyword evidence="3" id="KW-0808">Transferase</keyword>
<feature type="domain" description="MmeI-like C-terminal" evidence="9">
    <location>
        <begin position="852"/>
        <end position="929"/>
    </location>
</feature>
<feature type="domain" description="MmeI-like DNA-methyltransferase" evidence="10">
    <location>
        <begin position="356"/>
        <end position="619"/>
    </location>
</feature>
<evidence type="ECO:0000259" key="6">
    <source>
        <dbReference type="Pfam" id="PF20464"/>
    </source>
</evidence>
<evidence type="ECO:0000259" key="9">
    <source>
        <dbReference type="Pfam" id="PF20467"/>
    </source>
</evidence>
<sequence length="938" mass="105204">MAKITTNELRKRLSAFAHQWAGASSERADEKLFTAQFLACFGVQPHQYSREYRLSMRDGSHGFMDGFIPGKVIIEGKSLGKDLKKARAQADEYRWACPPQDQPRYVLLHDFNQFVLFDLAQDKSHTCLLTDLSKRAEWFRFLVGDVAPQITEESEADRRAAEKMAALHEALLKSNFTGRDLEIFLTRLLFCLFADDTAIFGDNGLFRRLIEGTREDGKDVGSQLNELFAVLDTEPKKRSKLLDEDLKAFEYINGQLFSERSGIPAIDSTLRALLLECVRLDWSKISPAIFGAMFQGVLEQNADDQDEASGESESASQKKKQRGAKRRELGAHYTSERNILRAINPLFMDSLRAELESAGTSRLKLQALYDKLPTIRVFDPACGCGNFLVIAYRELRRLEMDLIDRLFSKGGQTKGLLDISTLIRVSVEQFFGIEIDESAAHIAQVAMWITDHQLNLEAADRFGNTRPSVPLVHSPHIRHGNALRLDWNTVLSPADCTFIVGNPPFVGAKFLKPAQRADVAHVMEGIPSFGLLDFVACWHVLAARYMRQNPLIRASLVSTNSICQGEQVGVLWSHLLEQGIQIHFAHRTFQWSNEGRGVAAVHCIIVGFGLQPAEQPRLFEYGSNIKAPEAQLQFVKRINPYLVDGPDVVLLRRSSPLSSVPEMGIGNKPIDDGNYLFTPEQKAEFIAAEPASAPFFRRWLGSEEFLNGIERWCLLLKDVSPNELAHLPECRKRIDAVRKFREKSDSRPTKALGATPRSFHVEFFPQGNYLVVPEVSSEKRRYIPIGFLDSTILASNLLKTVPDATLYHFGVLCSSAHNAWMRTVAGRMKSDYRYSVKIVYNNFPWPAQPTAKQRLAIETAAQAVLDARARYPDSSLAQLYNLSSMPAELVAAHAVLDKAVDSAYGYKGGHDDASRARYLFDQYLQATEEVIAPPPSAS</sequence>
<comment type="caution">
    <text evidence="11">The sequence shown here is derived from an EMBL/GenBank/DDBJ whole genome shotgun (WGS) entry which is preliminary data.</text>
</comment>
<feature type="domain" description="MmeI-like N-terminal" evidence="6">
    <location>
        <begin position="12"/>
        <end position="174"/>
    </location>
</feature>
<dbReference type="InterPro" id="IPR046816">
    <property type="entry name" value="MmeI_Mtase"/>
</dbReference>
<protein>
    <recommendedName>
        <fullName evidence="1">site-specific DNA-methyltransferase (adenine-specific)</fullName>
        <ecNumber evidence="1">2.1.1.72</ecNumber>
    </recommendedName>
</protein>
<evidence type="ECO:0000256" key="2">
    <source>
        <dbReference type="ARBA" id="ARBA00022603"/>
    </source>
</evidence>
<dbReference type="GO" id="GO:0032259">
    <property type="term" value="P:methylation"/>
    <property type="evidence" value="ECO:0007669"/>
    <property type="project" value="UniProtKB-KW"/>
</dbReference>
<evidence type="ECO:0000256" key="1">
    <source>
        <dbReference type="ARBA" id="ARBA00011900"/>
    </source>
</evidence>
<comment type="catalytic activity">
    <reaction evidence="4">
        <text>a 2'-deoxyadenosine in DNA + S-adenosyl-L-methionine = an N(6)-methyl-2'-deoxyadenosine in DNA + S-adenosyl-L-homocysteine + H(+)</text>
        <dbReference type="Rhea" id="RHEA:15197"/>
        <dbReference type="Rhea" id="RHEA-COMP:12418"/>
        <dbReference type="Rhea" id="RHEA-COMP:12419"/>
        <dbReference type="ChEBI" id="CHEBI:15378"/>
        <dbReference type="ChEBI" id="CHEBI:57856"/>
        <dbReference type="ChEBI" id="CHEBI:59789"/>
        <dbReference type="ChEBI" id="CHEBI:90615"/>
        <dbReference type="ChEBI" id="CHEBI:90616"/>
        <dbReference type="EC" id="2.1.1.72"/>
    </reaction>
</comment>
<reference evidence="12" key="1">
    <citation type="journal article" date="2019" name="Int. J. Syst. Evol. Microbiol.">
        <title>The Global Catalogue of Microorganisms (GCM) 10K type strain sequencing project: providing services to taxonomists for standard genome sequencing and annotation.</title>
        <authorList>
            <consortium name="The Broad Institute Genomics Platform"/>
            <consortium name="The Broad Institute Genome Sequencing Center for Infectious Disease"/>
            <person name="Wu L."/>
            <person name="Ma J."/>
        </authorList>
    </citation>
    <scope>NUCLEOTIDE SEQUENCE [LARGE SCALE GENOMIC DNA]</scope>
    <source>
        <strain evidence="12">CCUG 53903</strain>
    </source>
</reference>
<gene>
    <name evidence="11" type="ORF">ACFQU0_17920</name>
</gene>
<keyword evidence="2 11" id="KW-0489">Methyltransferase</keyword>
<dbReference type="Pfam" id="PF20467">
    <property type="entry name" value="MmeI_C"/>
    <property type="match status" value="1"/>
</dbReference>
<keyword evidence="12" id="KW-1185">Reference proteome</keyword>
<accession>A0ABW2SFK1</accession>
<dbReference type="PANTHER" id="PTHR33841:SF1">
    <property type="entry name" value="DNA METHYLTRANSFERASE A"/>
    <property type="match status" value="1"/>
</dbReference>
<dbReference type="GO" id="GO:0008168">
    <property type="term" value="F:methyltransferase activity"/>
    <property type="evidence" value="ECO:0007669"/>
    <property type="project" value="UniProtKB-KW"/>
</dbReference>